<proteinExistence type="predicted"/>
<evidence type="ECO:0000259" key="2">
    <source>
        <dbReference type="Pfam" id="PF00149"/>
    </source>
</evidence>
<keyword evidence="1" id="KW-0812">Transmembrane</keyword>
<name>Q54YD1_DICDI</name>
<dbReference type="VEuPathDB" id="AmoebaDB:DDB_G0278297"/>
<dbReference type="EMBL" id="AAFI02000023">
    <property type="protein sequence ID" value="EAL68321.1"/>
    <property type="molecule type" value="Genomic_DNA"/>
</dbReference>
<sequence>MKYSQNVKIIKIISLITVMIFLNLFVQITDSLSIIKNNNNNNNNNNHITIKINIDKDNNENKNKLRFNKNNKFKIIQFTDLHFGEGENEAWGKEQDINSTAVMNKIIDKEGNVDLILFTGDLITGNNINGNVSKYWENAINVAKTRNIPWAITFGNHDDLSSNDNGTRYDLISLDIKLGSLSKLGPISIPGVSNYNLNIYGNENDRILSTLWLFDSGDGENDCKNQRNREFGNGYQCNTFITKEQIQWYENETLKYENDKLPLWEGAFFHIPLQEYMLVWNYGVCFGFNNDSIACQKTNEGLFKKFVEIGRIRMISVGHNHGNDFCSIFDNIKMCYGRHSGYGGYGTWERGARVIELTHNPIKNKVTSITYITFETGQQLFNQPRHFPNSTQIPQTKCTD</sequence>
<dbReference type="RefSeq" id="XP_642271.1">
    <property type="nucleotide sequence ID" value="XM_637179.1"/>
</dbReference>
<dbReference type="Proteomes" id="UP000002195">
    <property type="component" value="Unassembled WGS sequence"/>
</dbReference>
<dbReference type="HOGENOM" id="CLU_019692_1_1_1"/>
<protein>
    <submittedName>
        <fullName evidence="3">Metallophosphoesterase domain-containing protein</fullName>
    </submittedName>
</protein>
<dbReference type="Gene3D" id="3.60.21.10">
    <property type="match status" value="1"/>
</dbReference>
<dbReference type="eggNOG" id="KOG1432">
    <property type="taxonomic scope" value="Eukaryota"/>
</dbReference>
<keyword evidence="4" id="KW-1185">Reference proteome</keyword>
<dbReference type="Pfam" id="PF00149">
    <property type="entry name" value="Metallophos"/>
    <property type="match status" value="1"/>
</dbReference>
<dbReference type="GeneID" id="8621480"/>
<dbReference type="CDD" id="cd07383">
    <property type="entry name" value="MPP_Dcr2"/>
    <property type="match status" value="1"/>
</dbReference>
<dbReference type="SUPFAM" id="SSF56300">
    <property type="entry name" value="Metallo-dependent phosphatases"/>
    <property type="match status" value="1"/>
</dbReference>
<dbReference type="OMA" id="HIVPMEY"/>
<dbReference type="InterPro" id="IPR004843">
    <property type="entry name" value="Calcineurin-like_PHP"/>
</dbReference>
<dbReference type="dictyBase" id="DDB_G0278297"/>
<keyword evidence="1" id="KW-0472">Membrane</keyword>
<dbReference type="STRING" id="44689.Q54YD1"/>
<dbReference type="KEGG" id="ddi:DDB_G0278297"/>
<dbReference type="InParanoid" id="Q54YD1"/>
<comment type="caution">
    <text evidence="3">The sequence shown here is derived from an EMBL/GenBank/DDBJ whole genome shotgun (WGS) entry which is preliminary data.</text>
</comment>
<reference evidence="3 4" key="1">
    <citation type="journal article" date="2005" name="Nature">
        <title>The genome of the social amoeba Dictyostelium discoideum.</title>
        <authorList>
            <consortium name="The Dictyostelium discoideum Sequencing Consortium"/>
            <person name="Eichinger L."/>
            <person name="Pachebat J.A."/>
            <person name="Glockner G."/>
            <person name="Rajandream M.A."/>
            <person name="Sucgang R."/>
            <person name="Berriman M."/>
            <person name="Song J."/>
            <person name="Olsen R."/>
            <person name="Szafranski K."/>
            <person name="Xu Q."/>
            <person name="Tunggal B."/>
            <person name="Kummerfeld S."/>
            <person name="Madera M."/>
            <person name="Konfortov B.A."/>
            <person name="Rivero F."/>
            <person name="Bankier A.T."/>
            <person name="Lehmann R."/>
            <person name="Hamlin N."/>
            <person name="Davies R."/>
            <person name="Gaudet P."/>
            <person name="Fey P."/>
            <person name="Pilcher K."/>
            <person name="Chen G."/>
            <person name="Saunders D."/>
            <person name="Sodergren E."/>
            <person name="Davis P."/>
            <person name="Kerhornou A."/>
            <person name="Nie X."/>
            <person name="Hall N."/>
            <person name="Anjard C."/>
            <person name="Hemphill L."/>
            <person name="Bason N."/>
            <person name="Farbrother P."/>
            <person name="Desany B."/>
            <person name="Just E."/>
            <person name="Morio T."/>
            <person name="Rost R."/>
            <person name="Churcher C."/>
            <person name="Cooper J."/>
            <person name="Haydock S."/>
            <person name="van Driessche N."/>
            <person name="Cronin A."/>
            <person name="Goodhead I."/>
            <person name="Muzny D."/>
            <person name="Mourier T."/>
            <person name="Pain A."/>
            <person name="Lu M."/>
            <person name="Harper D."/>
            <person name="Lindsay R."/>
            <person name="Hauser H."/>
            <person name="James K."/>
            <person name="Quiles M."/>
            <person name="Madan Babu M."/>
            <person name="Saito T."/>
            <person name="Buchrieser C."/>
            <person name="Wardroper A."/>
            <person name="Felder M."/>
            <person name="Thangavelu M."/>
            <person name="Johnson D."/>
            <person name="Knights A."/>
            <person name="Loulseged H."/>
            <person name="Mungall K."/>
            <person name="Oliver K."/>
            <person name="Price C."/>
            <person name="Quail M.A."/>
            <person name="Urushihara H."/>
            <person name="Hernandez J."/>
            <person name="Rabbinowitsch E."/>
            <person name="Steffen D."/>
            <person name="Sanders M."/>
            <person name="Ma J."/>
            <person name="Kohara Y."/>
            <person name="Sharp S."/>
            <person name="Simmonds M."/>
            <person name="Spiegler S."/>
            <person name="Tivey A."/>
            <person name="Sugano S."/>
            <person name="White B."/>
            <person name="Walker D."/>
            <person name="Woodward J."/>
            <person name="Winckler T."/>
            <person name="Tanaka Y."/>
            <person name="Shaulsky G."/>
            <person name="Schleicher M."/>
            <person name="Weinstock G."/>
            <person name="Rosenthal A."/>
            <person name="Cox E.C."/>
            <person name="Chisholm R.L."/>
            <person name="Gibbs R."/>
            <person name="Loomis W.F."/>
            <person name="Platzer M."/>
            <person name="Kay R.R."/>
            <person name="Williams J."/>
            <person name="Dear P.H."/>
            <person name="Noegel A.A."/>
            <person name="Barrell B."/>
            <person name="Kuspa A."/>
        </authorList>
    </citation>
    <scope>NUCLEOTIDE SEQUENCE [LARGE SCALE GENOMIC DNA]</scope>
    <source>
        <strain evidence="3 4">AX4</strain>
    </source>
</reference>
<evidence type="ECO:0000313" key="4">
    <source>
        <dbReference type="Proteomes" id="UP000002195"/>
    </source>
</evidence>
<dbReference type="PANTHER" id="PTHR32440">
    <property type="entry name" value="PHOSPHATASE DCR2-RELATED-RELATED"/>
    <property type="match status" value="1"/>
</dbReference>
<organism evidence="3 4">
    <name type="scientific">Dictyostelium discoideum</name>
    <name type="common">Social amoeba</name>
    <dbReference type="NCBI Taxonomy" id="44689"/>
    <lineage>
        <taxon>Eukaryota</taxon>
        <taxon>Amoebozoa</taxon>
        <taxon>Evosea</taxon>
        <taxon>Eumycetozoa</taxon>
        <taxon>Dictyostelia</taxon>
        <taxon>Dictyosteliales</taxon>
        <taxon>Dictyosteliaceae</taxon>
        <taxon>Dictyostelium</taxon>
    </lineage>
</organism>
<feature type="domain" description="Calcineurin-like phosphoesterase" evidence="2">
    <location>
        <begin position="73"/>
        <end position="322"/>
    </location>
</feature>
<dbReference type="FunFam" id="3.60.21.10:FF:000172">
    <property type="entry name" value="Predicted protein"/>
    <property type="match status" value="1"/>
</dbReference>
<evidence type="ECO:0000313" key="3">
    <source>
        <dbReference type="EMBL" id="EAL68321.1"/>
    </source>
</evidence>
<dbReference type="PhylomeDB" id="Q54YD1"/>
<dbReference type="PaxDb" id="44689-DDB0304620"/>
<accession>Q54YD1</accession>
<dbReference type="AlphaFoldDB" id="Q54YD1"/>
<keyword evidence="1" id="KW-1133">Transmembrane helix</keyword>
<dbReference type="GO" id="GO:0016788">
    <property type="term" value="F:hydrolase activity, acting on ester bonds"/>
    <property type="evidence" value="ECO:0000318"/>
    <property type="project" value="GO_Central"/>
</dbReference>
<evidence type="ECO:0000256" key="1">
    <source>
        <dbReference type="SAM" id="Phobius"/>
    </source>
</evidence>
<gene>
    <name evidence="3" type="ORF">DDB_G0278297</name>
</gene>
<dbReference type="PANTHER" id="PTHR32440:SF11">
    <property type="entry name" value="METALLOPHOSPHOESTERASE DOMAIN-CONTAINING PROTEIN"/>
    <property type="match status" value="1"/>
</dbReference>
<feature type="transmembrane region" description="Helical" evidence="1">
    <location>
        <begin position="12"/>
        <end position="35"/>
    </location>
</feature>
<dbReference type="InterPro" id="IPR029052">
    <property type="entry name" value="Metallo-depent_PP-like"/>
</dbReference>